<protein>
    <submittedName>
        <fullName evidence="4">T9SS type A sorting domain-containing protein</fullName>
    </submittedName>
</protein>
<dbReference type="PANTHER" id="PTHR35580">
    <property type="entry name" value="CELL SURFACE GLYCOPROTEIN (S-LAYER PROTEIN)-LIKE PROTEIN"/>
    <property type="match status" value="1"/>
</dbReference>
<dbReference type="EMBL" id="JAJAPW010000007">
    <property type="protein sequence ID" value="MCB4799977.1"/>
    <property type="molecule type" value="Genomic_DNA"/>
</dbReference>
<proteinExistence type="predicted"/>
<sequence length="608" mass="67522">MKKHLLILITTFSINVFAQELSFTEERNINFNKDYDSYISEHIRSGFTIDNEDNKIIVGQFDGVDVDFGGPNLIDSEEDFNIFIAKYNKNNDLLWFKNLGSTYFQLPHYSGKYYTNDFASDVKVDSENNIYVLATLDVGTPETVDLDAEHPTTNSIITTSNSPALGSNNNLNLFLIKYSSNGMLLWYKEIQDDFSEISLKLHVDANDNVLFTGYNLGYTSHIIDFDPYNTYPDDIDLIPGEFFMLGFIVKYDSEGNFINVYGTGNGRISDLHARGLPSGNIYASGSFSASISSDTSNPFGLGLSLFKNKENPTYIESLGYFEFAPQNEDIFITKYDNTGQVLWVNTISSTLENRISEMVFDENENIYVSGRINGASVDFDTNNSSSTDMLSAVSGGSAFIAKYSGVDGSLIWAKTILGGNFSIVRGLAIKNNKLVLAGEFNGAITIGTSSLNTSITNPFMAIMDTDGNWEKAGKIEKLTFASISDIRIDNDGAIHYFGFDAVSVSNNIHNVKNMFLGKVNDVTLSIDNPNLGIFTIFPNPTNGKIYIKNNSNIKIKEINIYDMLGKLVLTEKNLINSFIDISLLPLGAYICNIKTAENSFYNSKIIKK</sequence>
<accession>A0A9X1L530</accession>
<reference evidence="4" key="1">
    <citation type="submission" date="2021-10" db="EMBL/GenBank/DDBJ databases">
        <title>Tamlana sargassums sp. nov., and Tamlana laminarinivorans sp. nov., two new bacteria isolated from the brown alga.</title>
        <authorList>
            <person name="Li J."/>
        </authorList>
    </citation>
    <scope>NUCLEOTIDE SEQUENCE</scope>
    <source>
        <strain evidence="4">PT2-4</strain>
    </source>
</reference>
<feature type="chain" id="PRO_5040912742" evidence="2">
    <location>
        <begin position="19"/>
        <end position="608"/>
    </location>
</feature>
<evidence type="ECO:0000313" key="5">
    <source>
        <dbReference type="Proteomes" id="UP001139199"/>
    </source>
</evidence>
<keyword evidence="1 2" id="KW-0732">Signal</keyword>
<dbReference type="Pfam" id="PF18962">
    <property type="entry name" value="Por_Secre_tail"/>
    <property type="match status" value="1"/>
</dbReference>
<feature type="signal peptide" evidence="2">
    <location>
        <begin position="1"/>
        <end position="18"/>
    </location>
</feature>
<dbReference type="AlphaFoldDB" id="A0A9X1L530"/>
<evidence type="ECO:0000313" key="4">
    <source>
        <dbReference type="EMBL" id="MCB4799977.1"/>
    </source>
</evidence>
<evidence type="ECO:0000256" key="2">
    <source>
        <dbReference type="SAM" id="SignalP"/>
    </source>
</evidence>
<dbReference type="Proteomes" id="UP001139199">
    <property type="component" value="Unassembled WGS sequence"/>
</dbReference>
<dbReference type="PANTHER" id="PTHR35580:SF1">
    <property type="entry name" value="PHYTASE-LIKE DOMAIN-CONTAINING PROTEIN"/>
    <property type="match status" value="1"/>
</dbReference>
<organism evidence="4 5">
    <name type="scientific">Neotamlana laminarinivorans</name>
    <dbReference type="NCBI Taxonomy" id="2883124"/>
    <lineage>
        <taxon>Bacteria</taxon>
        <taxon>Pseudomonadati</taxon>
        <taxon>Bacteroidota</taxon>
        <taxon>Flavobacteriia</taxon>
        <taxon>Flavobacteriales</taxon>
        <taxon>Flavobacteriaceae</taxon>
        <taxon>Neotamlana</taxon>
    </lineage>
</organism>
<feature type="domain" description="Secretion system C-terminal sorting" evidence="3">
    <location>
        <begin position="536"/>
        <end position="606"/>
    </location>
</feature>
<gene>
    <name evidence="4" type="ORF">LG649_14075</name>
</gene>
<comment type="caution">
    <text evidence="4">The sequence shown here is derived from an EMBL/GenBank/DDBJ whole genome shotgun (WGS) entry which is preliminary data.</text>
</comment>
<evidence type="ECO:0000259" key="3">
    <source>
        <dbReference type="Pfam" id="PF18962"/>
    </source>
</evidence>
<dbReference type="InterPro" id="IPR026444">
    <property type="entry name" value="Secre_tail"/>
</dbReference>
<dbReference type="InterPro" id="IPR052918">
    <property type="entry name" value="Motility_Chemotaxis_Reg"/>
</dbReference>
<dbReference type="NCBIfam" id="TIGR04183">
    <property type="entry name" value="Por_Secre_tail"/>
    <property type="match status" value="1"/>
</dbReference>
<dbReference type="RefSeq" id="WP_226544462.1">
    <property type="nucleotide sequence ID" value="NZ_JAJAPW010000007.1"/>
</dbReference>
<keyword evidence="5" id="KW-1185">Reference proteome</keyword>
<evidence type="ECO:0000256" key="1">
    <source>
        <dbReference type="ARBA" id="ARBA00022729"/>
    </source>
</evidence>
<name>A0A9X1L530_9FLAO</name>